<dbReference type="InterPro" id="IPR003378">
    <property type="entry name" value="Fringe-like_glycosylTrfase"/>
</dbReference>
<keyword evidence="14" id="KW-1185">Reference proteome</keyword>
<keyword evidence="6" id="KW-0808">Transferase</keyword>
<keyword evidence="11" id="KW-0472">Membrane</keyword>
<evidence type="ECO:0000259" key="12">
    <source>
        <dbReference type="Pfam" id="PF02434"/>
    </source>
</evidence>
<evidence type="ECO:0000256" key="11">
    <source>
        <dbReference type="ARBA" id="ARBA00023136"/>
    </source>
</evidence>
<dbReference type="Gene3D" id="3.90.550.50">
    <property type="match status" value="1"/>
</dbReference>
<keyword evidence="5" id="KW-0328">Glycosyltransferase</keyword>
<evidence type="ECO:0000313" key="13">
    <source>
        <dbReference type="EMBL" id="UJO11095.1"/>
    </source>
</evidence>
<keyword evidence="10" id="KW-1133">Transmembrane helix</keyword>
<dbReference type="Pfam" id="PF02434">
    <property type="entry name" value="Fringe"/>
    <property type="match status" value="1"/>
</dbReference>
<dbReference type="RefSeq" id="XP_047755461.1">
    <property type="nucleotide sequence ID" value="XM_047900980.1"/>
</dbReference>
<proteinExistence type="inferred from homology"/>
<dbReference type="PANTHER" id="PTHR23033">
    <property type="entry name" value="BETA1,3-GALACTOSYLTRANSFERASE"/>
    <property type="match status" value="1"/>
</dbReference>
<protein>
    <recommendedName>
        <fullName evidence="4">N-acetylgalactosaminide beta-1,3-galactosyltransferase</fullName>
        <ecNumber evidence="4">2.4.1.122</ecNumber>
    </recommendedName>
</protein>
<evidence type="ECO:0000256" key="9">
    <source>
        <dbReference type="ARBA" id="ARBA00022968"/>
    </source>
</evidence>
<dbReference type="EMBL" id="CP090163">
    <property type="protein sequence ID" value="UJO11095.1"/>
    <property type="molecule type" value="Genomic_DNA"/>
</dbReference>
<reference evidence="13" key="2">
    <citation type="journal article" date="2022" name="Microb. Genom.">
        <title>A chromosome-scale genome assembly of the tomato pathogen Cladosporium fulvum reveals a compartmentalized genome architecture and the presence of a dispensable chromosome.</title>
        <authorList>
            <person name="Zaccaron A.Z."/>
            <person name="Chen L.H."/>
            <person name="Samaras A."/>
            <person name="Stergiopoulos I."/>
        </authorList>
    </citation>
    <scope>NUCLEOTIDE SEQUENCE</scope>
    <source>
        <strain evidence="13">Race5_Kim</strain>
    </source>
</reference>
<keyword evidence="8" id="KW-0547">Nucleotide-binding</keyword>
<keyword evidence="7" id="KW-0812">Transmembrane</keyword>
<feature type="domain" description="Fringe-like glycosyltransferase" evidence="12">
    <location>
        <begin position="185"/>
        <end position="293"/>
    </location>
</feature>
<comment type="subcellular location">
    <subcellularLocation>
        <location evidence="1">Membrane</location>
        <topology evidence="1">Single-pass type II membrane protein</topology>
    </subcellularLocation>
</comment>
<evidence type="ECO:0000256" key="10">
    <source>
        <dbReference type="ARBA" id="ARBA00022989"/>
    </source>
</evidence>
<evidence type="ECO:0000256" key="5">
    <source>
        <dbReference type="ARBA" id="ARBA00022676"/>
    </source>
</evidence>
<gene>
    <name evidence="13" type="ORF">CLAFUR5_01832</name>
</gene>
<organism evidence="13 14">
    <name type="scientific">Passalora fulva</name>
    <name type="common">Tomato leaf mold</name>
    <name type="synonym">Cladosporium fulvum</name>
    <dbReference type="NCBI Taxonomy" id="5499"/>
    <lineage>
        <taxon>Eukaryota</taxon>
        <taxon>Fungi</taxon>
        <taxon>Dikarya</taxon>
        <taxon>Ascomycota</taxon>
        <taxon>Pezizomycotina</taxon>
        <taxon>Dothideomycetes</taxon>
        <taxon>Dothideomycetidae</taxon>
        <taxon>Mycosphaerellales</taxon>
        <taxon>Mycosphaerellaceae</taxon>
        <taxon>Fulvia</taxon>
    </lineage>
</organism>
<evidence type="ECO:0000256" key="8">
    <source>
        <dbReference type="ARBA" id="ARBA00022741"/>
    </source>
</evidence>
<dbReference type="GO" id="GO:0016263">
    <property type="term" value="F:glycoprotein-N-acetylgalactosamine 3-beta-galactosyltransferase activity"/>
    <property type="evidence" value="ECO:0007669"/>
    <property type="project" value="UniProtKB-EC"/>
</dbReference>
<evidence type="ECO:0000256" key="4">
    <source>
        <dbReference type="ARBA" id="ARBA00012557"/>
    </source>
</evidence>
<evidence type="ECO:0000256" key="3">
    <source>
        <dbReference type="ARBA" id="ARBA00006462"/>
    </source>
</evidence>
<comment type="similarity">
    <text evidence="3">Belongs to the glycosyltransferase 31 family. Beta3-Gal-T subfamily.</text>
</comment>
<evidence type="ECO:0000256" key="7">
    <source>
        <dbReference type="ARBA" id="ARBA00022692"/>
    </source>
</evidence>
<dbReference type="InterPro" id="IPR026050">
    <property type="entry name" value="C1GALT1/C1GALT1_chp1"/>
</dbReference>
<dbReference type="PANTHER" id="PTHR23033:SF47">
    <property type="entry name" value="APPLE DOMAIN-CONTAINING PROTEIN-RELATED"/>
    <property type="match status" value="1"/>
</dbReference>
<comment type="pathway">
    <text evidence="2">Protein modification; protein glycosylation.</text>
</comment>
<dbReference type="EC" id="2.4.1.122" evidence="4"/>
<dbReference type="GO" id="GO:0000166">
    <property type="term" value="F:nucleotide binding"/>
    <property type="evidence" value="ECO:0007669"/>
    <property type="project" value="UniProtKB-KW"/>
</dbReference>
<sequence length="451" mass="51292">MQLSNSASCMPRKASAAVVATLFLIFLYLYGSPRFSSSLRHDAPLPFSTERPLACRQLPGAEDVVVVIKTGSTEFQDKFVVHINTTLTCYPRSLVFSDYAETYEGIQIIDALESIDDKIKQNNPDFDLWRRLQDGGRSVLLPEELSGPVSASHASKYGNTGNPGWKLDKWKFLPMATRTLQEYPDAKWYLFVEVDTLIFWQTLLNYLPELNSDDPIYMGSMIMLQTTHFAHGGTGFVLSRPALEMMVEKYQAERAFWDQYVENTWAGDAVLGAVLREVGAHFINARAIFQGEEIGNVPYERDDWWCTPTVSYHHLAPVVVEDMWRFEQAWIAGTKGNSSKILRHQDVFDEYILPRVMSQPSTGTADWTNNAGMDQGPVESLDACRSICMQHTKCLQFMLDEQTRCKTSEVPRLGEMAKGVSSGWLVDRIKSWRESKSTCSDRRKWIVDRML</sequence>
<evidence type="ECO:0000256" key="2">
    <source>
        <dbReference type="ARBA" id="ARBA00004922"/>
    </source>
</evidence>
<dbReference type="AlphaFoldDB" id="A0A9Q8L567"/>
<reference evidence="13" key="1">
    <citation type="submission" date="2021-12" db="EMBL/GenBank/DDBJ databases">
        <authorList>
            <person name="Zaccaron A."/>
            <person name="Stergiopoulos I."/>
        </authorList>
    </citation>
    <scope>NUCLEOTIDE SEQUENCE</scope>
    <source>
        <strain evidence="13">Race5_Kim</strain>
    </source>
</reference>
<evidence type="ECO:0000256" key="1">
    <source>
        <dbReference type="ARBA" id="ARBA00004606"/>
    </source>
</evidence>
<keyword evidence="9" id="KW-0735">Signal-anchor</keyword>
<dbReference type="Proteomes" id="UP000756132">
    <property type="component" value="Chromosome 1"/>
</dbReference>
<dbReference type="OrthoDB" id="414175at2759"/>
<name>A0A9Q8L567_PASFU</name>
<evidence type="ECO:0000313" key="14">
    <source>
        <dbReference type="Proteomes" id="UP000756132"/>
    </source>
</evidence>
<dbReference type="GO" id="GO:0016020">
    <property type="term" value="C:membrane"/>
    <property type="evidence" value="ECO:0007669"/>
    <property type="project" value="UniProtKB-SubCell"/>
</dbReference>
<dbReference type="GeneID" id="71981710"/>
<accession>A0A9Q8L567</accession>
<dbReference type="KEGG" id="ffu:CLAFUR5_01832"/>
<evidence type="ECO:0000256" key="6">
    <source>
        <dbReference type="ARBA" id="ARBA00022679"/>
    </source>
</evidence>